<protein>
    <submittedName>
        <fullName evidence="1">Uncharacterized protein</fullName>
    </submittedName>
</protein>
<proteinExistence type="predicted"/>
<dbReference type="AlphaFoldDB" id="E4S920"/>
<accession>E4S920</accession>
<reference key="1">
    <citation type="submission" date="2010-11" db="EMBL/GenBank/DDBJ databases">
        <title>Complete sequence of chromosome of Caldicellulosiruptor kristjanssonii 177R1B.</title>
        <authorList>
            <consortium name="US DOE Joint Genome Institute"/>
            <person name="Lucas S."/>
            <person name="Copeland A."/>
            <person name="Lapidus A."/>
            <person name="Cheng J.-F."/>
            <person name="Bruce D."/>
            <person name="Goodwin L."/>
            <person name="Pitluck S."/>
            <person name="Davenport K."/>
            <person name="Detter J.C."/>
            <person name="Han C."/>
            <person name="Tapia R."/>
            <person name="Land M."/>
            <person name="Hauser L."/>
            <person name="Jeffries C."/>
            <person name="Kyrpides N."/>
            <person name="Ivanova N."/>
            <person name="Mikhailova N."/>
            <person name="Blumer-Schuette S.E."/>
            <person name="Kelly R.M."/>
            <person name="Woyke T."/>
        </authorList>
    </citation>
    <scope>NUCLEOTIDE SEQUENCE</scope>
    <source>
        <strain>177R1B</strain>
    </source>
</reference>
<organism evidence="1 2">
    <name type="scientific">Caldicellulosiruptor acetigenus (strain ATCC 700853 / DSM 12137 / I77R1B)</name>
    <name type="common">Caldicellulosiruptor kristjanssonii</name>
    <dbReference type="NCBI Taxonomy" id="632335"/>
    <lineage>
        <taxon>Bacteria</taxon>
        <taxon>Bacillati</taxon>
        <taxon>Bacillota</taxon>
        <taxon>Bacillota incertae sedis</taxon>
        <taxon>Caldicellulosiruptorales</taxon>
        <taxon>Caldicellulosiruptoraceae</taxon>
        <taxon>Caldicellulosiruptor</taxon>
    </lineage>
</organism>
<evidence type="ECO:0000313" key="1">
    <source>
        <dbReference type="EMBL" id="ADQ42025.1"/>
    </source>
</evidence>
<keyword evidence="2" id="KW-1185">Reference proteome</keyword>
<dbReference type="HOGENOM" id="CLU_2367551_0_0_9"/>
<evidence type="ECO:0000313" key="2">
    <source>
        <dbReference type="Proteomes" id="UP000009256"/>
    </source>
</evidence>
<dbReference type="KEGG" id="cki:Calkr_2602"/>
<sequence length="95" mass="10710">MEHLNPQRAGYKQVEKLDFIISTLCTPVNVFILIHSLKINTNPVASNKRSLSNLSVYPSAASNSLKPISHIHETEYKSSYKNFAPEVDGCDFWSK</sequence>
<name>E4S920_CALA7</name>
<gene>
    <name evidence="1" type="ordered locus">Calkr_2602</name>
</gene>
<reference evidence="1 2" key="2">
    <citation type="journal article" date="2011" name="J. Bacteriol.">
        <title>Complete genome sequences for the anaerobic, extremely thermophilic plant biomass-degrading bacteria Caldicellulosiruptor hydrothermalis, Caldicellulosiruptor kristjanssonii, Caldicellulosiruptor kronotskyensis, Caldicellulosiruptor owensenis, and Caldicellulosiruptor lactoaceticus.</title>
        <authorList>
            <person name="Blumer-Schuette S.E."/>
            <person name="Ozdemir I."/>
            <person name="Mistry D."/>
            <person name="Lucas S."/>
            <person name="Lapidus A."/>
            <person name="Cheng J.F."/>
            <person name="Goodwin L.A."/>
            <person name="Pitluck S."/>
            <person name="Land M.L."/>
            <person name="Hauser L.J."/>
            <person name="Woyke T."/>
            <person name="Mikhailova N."/>
            <person name="Pati A."/>
            <person name="Kyrpides N.C."/>
            <person name="Ivanova N."/>
            <person name="Detter J.C."/>
            <person name="Walston-Davenport K."/>
            <person name="Han S."/>
            <person name="Adams M.W."/>
            <person name="Kelly R.M."/>
        </authorList>
    </citation>
    <scope>NUCLEOTIDE SEQUENCE [LARGE SCALE GENOMIC DNA]</scope>
    <source>
        <strain evidence="2">ATCC 700853 / DSM 12137 / I77R1B</strain>
    </source>
</reference>
<dbReference type="Proteomes" id="UP000009256">
    <property type="component" value="Chromosome"/>
</dbReference>
<dbReference type="EMBL" id="CP002326">
    <property type="protein sequence ID" value="ADQ42025.1"/>
    <property type="molecule type" value="Genomic_DNA"/>
</dbReference>